<organism evidence="7 8">
    <name type="scientific">Pseudomonas oryzihabitans</name>
    <dbReference type="NCBI Taxonomy" id="47885"/>
    <lineage>
        <taxon>Bacteria</taxon>
        <taxon>Pseudomonadati</taxon>
        <taxon>Pseudomonadota</taxon>
        <taxon>Gammaproteobacteria</taxon>
        <taxon>Pseudomonadales</taxon>
        <taxon>Pseudomonadaceae</taxon>
        <taxon>Pseudomonas</taxon>
    </lineage>
</organism>
<dbReference type="Gene3D" id="3.30.565.10">
    <property type="entry name" value="Histidine kinase-like ATPase, C-terminal domain"/>
    <property type="match status" value="1"/>
</dbReference>
<dbReference type="SMART" id="SM00388">
    <property type="entry name" value="HisKA"/>
    <property type="match status" value="1"/>
</dbReference>
<dbReference type="SUPFAM" id="SSF52540">
    <property type="entry name" value="P-loop containing nucleoside triphosphate hydrolases"/>
    <property type="match status" value="1"/>
</dbReference>
<dbReference type="InterPro" id="IPR003661">
    <property type="entry name" value="HisK_dim/P_dom"/>
</dbReference>
<dbReference type="SMART" id="SM00220">
    <property type="entry name" value="S_TKc"/>
    <property type="match status" value="1"/>
</dbReference>
<dbReference type="InterPro" id="IPR029016">
    <property type="entry name" value="GAF-like_dom_sf"/>
</dbReference>
<feature type="domain" description="Protein kinase" evidence="4">
    <location>
        <begin position="1"/>
        <end position="281"/>
    </location>
</feature>
<keyword evidence="3" id="KW-0597">Phosphoprotein</keyword>
<dbReference type="Pfam" id="PF00069">
    <property type="entry name" value="Pkinase"/>
    <property type="match status" value="1"/>
</dbReference>
<dbReference type="Proteomes" id="UP000078356">
    <property type="component" value="Unassembled WGS sequence"/>
</dbReference>
<dbReference type="EC" id="2.7.13.3" evidence="2"/>
<dbReference type="Pfam" id="PF13191">
    <property type="entry name" value="AAA_16"/>
    <property type="match status" value="1"/>
</dbReference>
<evidence type="ECO:0000313" key="8">
    <source>
        <dbReference type="Proteomes" id="UP000078356"/>
    </source>
</evidence>
<dbReference type="SUPFAM" id="SSF55874">
    <property type="entry name" value="ATPase domain of HSP90 chaperone/DNA topoisomerase II/histidine kinase"/>
    <property type="match status" value="1"/>
</dbReference>
<dbReference type="CDD" id="cd00082">
    <property type="entry name" value="HisKA"/>
    <property type="match status" value="1"/>
</dbReference>
<feature type="domain" description="Histidine kinase" evidence="5">
    <location>
        <begin position="1597"/>
        <end position="1811"/>
    </location>
</feature>
<dbReference type="InterPro" id="IPR035965">
    <property type="entry name" value="PAS-like_dom_sf"/>
</dbReference>
<comment type="caution">
    <text evidence="7">The sequence shown here is derived from an EMBL/GenBank/DDBJ whole genome shotgun (WGS) entry which is preliminary data.</text>
</comment>
<dbReference type="InterPro" id="IPR000719">
    <property type="entry name" value="Prot_kinase_dom"/>
</dbReference>
<dbReference type="SMART" id="SM00387">
    <property type="entry name" value="HATPase_c"/>
    <property type="match status" value="1"/>
</dbReference>
<dbReference type="SUPFAM" id="SSF56112">
    <property type="entry name" value="Protein kinase-like (PK-like)"/>
    <property type="match status" value="1"/>
</dbReference>
<evidence type="ECO:0000256" key="3">
    <source>
        <dbReference type="ARBA" id="ARBA00022553"/>
    </source>
</evidence>
<dbReference type="OrthoDB" id="9801841at2"/>
<gene>
    <name evidence="7" type="ORF">A4V15_07050</name>
</gene>
<dbReference type="GO" id="GO:0005524">
    <property type="term" value="F:ATP binding"/>
    <property type="evidence" value="ECO:0007669"/>
    <property type="project" value="InterPro"/>
</dbReference>
<dbReference type="Pfam" id="PF01590">
    <property type="entry name" value="GAF"/>
    <property type="match status" value="1"/>
</dbReference>
<dbReference type="InterPro" id="IPR036890">
    <property type="entry name" value="HATPase_C_sf"/>
</dbReference>
<proteinExistence type="predicted"/>
<dbReference type="InterPro" id="IPR041664">
    <property type="entry name" value="AAA_16"/>
</dbReference>
<dbReference type="Gene3D" id="3.40.50.300">
    <property type="entry name" value="P-loop containing nucleotide triphosphate hydrolases"/>
    <property type="match status" value="1"/>
</dbReference>
<dbReference type="SUPFAM" id="SSF55785">
    <property type="entry name" value="PYP-like sensor domain (PAS domain)"/>
    <property type="match status" value="1"/>
</dbReference>
<dbReference type="InterPro" id="IPR000700">
    <property type="entry name" value="PAS-assoc_C"/>
</dbReference>
<dbReference type="CDD" id="cd14014">
    <property type="entry name" value="STKc_PknB_like"/>
    <property type="match status" value="1"/>
</dbReference>
<dbReference type="InterPro" id="IPR004358">
    <property type="entry name" value="Sig_transdc_His_kin-like_C"/>
</dbReference>
<dbReference type="Pfam" id="PF02518">
    <property type="entry name" value="HATPase_c"/>
    <property type="match status" value="1"/>
</dbReference>
<dbReference type="InterPro" id="IPR003018">
    <property type="entry name" value="GAF"/>
</dbReference>
<dbReference type="Gene3D" id="1.10.287.130">
    <property type="match status" value="1"/>
</dbReference>
<dbReference type="SMART" id="SM00065">
    <property type="entry name" value="GAF"/>
    <property type="match status" value="1"/>
</dbReference>
<dbReference type="SUPFAM" id="SSF55781">
    <property type="entry name" value="GAF domain-like"/>
    <property type="match status" value="1"/>
</dbReference>
<accession>A0A178LAH2</accession>
<dbReference type="PRINTS" id="PR00344">
    <property type="entry name" value="BCTRLSENSOR"/>
</dbReference>
<dbReference type="PROSITE" id="PS50109">
    <property type="entry name" value="HIS_KIN"/>
    <property type="match status" value="1"/>
</dbReference>
<dbReference type="InterPro" id="IPR003594">
    <property type="entry name" value="HATPase_dom"/>
</dbReference>
<dbReference type="InterPro" id="IPR036097">
    <property type="entry name" value="HisK_dim/P_sf"/>
</dbReference>
<dbReference type="PROSITE" id="PS50011">
    <property type="entry name" value="PROTEIN_KINASE_DOM"/>
    <property type="match status" value="1"/>
</dbReference>
<sequence length="1823" mass="197949">MAGGLDRPWCDRLDFSDEWPSKATWIAIDEVDGLHRWRTYDERTRRPWLLITSASAQVNDPRLDREYALTPRLAAAWAVLPRALLNTANGPVLVLDDADGVPLSALRAVDLPIDRFFRLAIAATAALNDVHQAGILHRDLQPGNLFCGAGDSVRITGFAYAAETERVPGAGSDIGSSNLAYLAPELANGGQAAATVRSDLYALGITLFELATGDRPFEAVDAPSWLHTHLAVEPPSVTSRRSDLPSCLDPLIARLLSKQPGLRYASALELEAELRRCHADWQEASRPSRDASDISTQLADASPRALIGRTQDLGLLQDALDDLLAEQGGLVLVSGEAGLGKTALVTGFFTNAPGRQLYAMGKGRALGHASPYGLLANALSSLCKSLRDDPRQSGEYWASRLRVAIGEFGSAVTRLVPELEQLVGPARLSVTPNMSEARRHLHGTLQQLLQAVATPDHPLVLFLDDVHRADAESLTFLRELEPGQFRHLLLVVAYRASALRPEAAAAAFLAHCRSLRCRVKEVPLAPLDDQALTELLVQETFLTDAERAFLKAKIGQDGSVNPLYFRQAVAAFRENAMGADIPSGGMSSLVDLRVEKLPMRTRELMEKLALLGNETAVAELALIAELDPASVIRWLKPAFVAGLIVEHRAGLSFVHDSIWEALAARLAPGARQAMHQDFALRLTAAVASGDQPSLVHRAASHVLEVPADAFPAEQTAALVALLVEGAQQARGLVAPAVALDYLHYAERLNPVLAVGDEEPASQVRVLYGQCLILNASYEVAKDYIDTQLQATRRADHRAELYRLRCEIFSLQGDYRGALQTLAQGLAHLAPDIDLLLSDHAAEALGRSVAESLGTDPAAAFGQLAPLTDERIKASVDLLRAAIVPGAFVEPNLMWVAASQILRLTLAHGLSVAGVEGLAWFGVATAHHLGRHGDAFRYAEVASELSAEPRFTKARGAALIALERVSVWTRPLPYSVECAESAYRFLVSKGSPSFACYANNHIISDLIVLGAPIERMLRQIDTGLQYARHLEFTDAQSILFIQALYIRRLAGDIGKSIPIPDHAELAQRVARSQMGELHFLWELFEGLYLFLDGSLTRAAGHLDRAWALAWAAPVHVHLVDLALFTVLTRAALQTQTGTTEDFSRPLQCLRSAAELNPRYFGDRLALAEAEIQRIEGNHLQALLHYEDAIDKATACGAIHIQGLGHELESRCLALVSMHYGARVHLRLGRDAWCRWGAKRLAERLELTHPDLREAPALAPSLALPGKHELDVLAITRACQALSREIEPEALIKTLLANATTHAGATFTALLLGAEDDLEVEAIGVAQASGVEVRLRGELPRDLPIPRCLVRHVLEHREPLAINGTEALRRFTQDPHLLELERGSVGCIPLLKQNGVIGVLYLENALIPGIFEPARVDVLELIAAQAAISLSNAQLYSDLSAENERRRASESTLRRTQALLALGQAVSRYATFSWKPQASASLWSRQLLDQLGLPAPGDAGYLHDAALLVHPDDRETFGEQLRQGVHSHDAFRLKFRTVALDGNHHFLELAGEPDDTGNGFIGVLLDITERSQTDIALRAARGELERTSQASVLGELAASIAHEINQPLASILSNAGASVRWLDRAVPAVEDALEGIRDILSEGQRAADIVNAMRSLARQAPPQRQPIAVDGVINRVLSVTRADIQDQNVGLVIDIAPHAYALGDATQIQQVVRNLIINAVEAMQDLPPLRRRLYISARPVREDILVIVQDSGPGVAPACEDRVFQAFYTDKPTGMGMGLAICWSIISAHGGSLRCTRGRRGESLFFFTLPRMGEGIAQLPAAALK</sequence>
<dbReference type="SUPFAM" id="SSF47384">
    <property type="entry name" value="Homodimeric domain of signal transducing histidine kinase"/>
    <property type="match status" value="1"/>
</dbReference>
<reference evidence="7 8" key="1">
    <citation type="submission" date="2016-04" db="EMBL/GenBank/DDBJ databases">
        <title>Draft Genome Sequences of Staphylococcus capitis Strain H36, S. capitis Strain H65, S. cohnii Strain H62, S. hominis Strain H69, Mycobacterium iranicum Strain H39, Plantibacter sp. Strain H53, Pseudomonas oryzihabitans Strain H72, and Microbacterium sp. Strain H83, isolated from residential settings.</title>
        <authorList>
            <person name="Lymperopoulou D."/>
            <person name="Adams R.I."/>
            <person name="Lindow S."/>
            <person name="Coil D.A."/>
            <person name="Jospin G."/>
            <person name="Eisen J.A."/>
        </authorList>
    </citation>
    <scope>NUCLEOTIDE SEQUENCE [LARGE SCALE GENOMIC DNA]</scope>
    <source>
        <strain evidence="7 8">H72</strain>
    </source>
</reference>
<dbReference type="Gene3D" id="3.30.450.20">
    <property type="entry name" value="PAS domain"/>
    <property type="match status" value="1"/>
</dbReference>
<feature type="domain" description="PAC" evidence="6">
    <location>
        <begin position="1529"/>
        <end position="1577"/>
    </location>
</feature>
<evidence type="ECO:0000256" key="1">
    <source>
        <dbReference type="ARBA" id="ARBA00000085"/>
    </source>
</evidence>
<dbReference type="EMBL" id="LWCR01000045">
    <property type="protein sequence ID" value="OAN26146.1"/>
    <property type="molecule type" value="Genomic_DNA"/>
</dbReference>
<dbReference type="PANTHER" id="PTHR43642">
    <property type="entry name" value="HYBRID SIGNAL TRANSDUCTION HISTIDINE KINASE G"/>
    <property type="match status" value="1"/>
</dbReference>
<evidence type="ECO:0000256" key="2">
    <source>
        <dbReference type="ARBA" id="ARBA00012438"/>
    </source>
</evidence>
<dbReference type="InterPro" id="IPR011009">
    <property type="entry name" value="Kinase-like_dom_sf"/>
</dbReference>
<evidence type="ECO:0000259" key="5">
    <source>
        <dbReference type="PROSITE" id="PS50109"/>
    </source>
</evidence>
<dbReference type="Pfam" id="PF00512">
    <property type="entry name" value="HisKA"/>
    <property type="match status" value="1"/>
</dbReference>
<dbReference type="PANTHER" id="PTHR43642:SF1">
    <property type="entry name" value="HYBRID SIGNAL TRANSDUCTION HISTIDINE KINASE G"/>
    <property type="match status" value="1"/>
</dbReference>
<dbReference type="InterPro" id="IPR027417">
    <property type="entry name" value="P-loop_NTPase"/>
</dbReference>
<dbReference type="RefSeq" id="WP_064309038.1">
    <property type="nucleotide sequence ID" value="NZ_LWCR01000045.1"/>
</dbReference>
<dbReference type="PROSITE" id="PS50113">
    <property type="entry name" value="PAC"/>
    <property type="match status" value="1"/>
</dbReference>
<dbReference type="InterPro" id="IPR005467">
    <property type="entry name" value="His_kinase_dom"/>
</dbReference>
<evidence type="ECO:0000259" key="6">
    <source>
        <dbReference type="PROSITE" id="PS50113"/>
    </source>
</evidence>
<dbReference type="Gene3D" id="3.30.450.40">
    <property type="match status" value="1"/>
</dbReference>
<evidence type="ECO:0000313" key="7">
    <source>
        <dbReference type="EMBL" id="OAN26146.1"/>
    </source>
</evidence>
<dbReference type="Gene3D" id="1.10.510.10">
    <property type="entry name" value="Transferase(Phosphotransferase) domain 1"/>
    <property type="match status" value="1"/>
</dbReference>
<name>A0A178LAH2_9PSED</name>
<comment type="catalytic activity">
    <reaction evidence="1">
        <text>ATP + protein L-histidine = ADP + protein N-phospho-L-histidine.</text>
        <dbReference type="EC" id="2.7.13.3"/>
    </reaction>
</comment>
<dbReference type="InterPro" id="IPR053159">
    <property type="entry name" value="Hybrid_Histidine_Kinase"/>
</dbReference>
<evidence type="ECO:0000259" key="4">
    <source>
        <dbReference type="PROSITE" id="PS50011"/>
    </source>
</evidence>
<protein>
    <recommendedName>
        <fullName evidence="2">histidine kinase</fullName>
        <ecNumber evidence="2">2.7.13.3</ecNumber>
    </recommendedName>
</protein>
<dbReference type="GO" id="GO:0000155">
    <property type="term" value="F:phosphorelay sensor kinase activity"/>
    <property type="evidence" value="ECO:0007669"/>
    <property type="project" value="InterPro"/>
</dbReference>